<protein>
    <submittedName>
        <fullName evidence="2">Uncharacterized protein</fullName>
    </submittedName>
</protein>
<organism evidence="2 3">
    <name type="scientific">Molorchus minor</name>
    <dbReference type="NCBI Taxonomy" id="1323400"/>
    <lineage>
        <taxon>Eukaryota</taxon>
        <taxon>Metazoa</taxon>
        <taxon>Ecdysozoa</taxon>
        <taxon>Arthropoda</taxon>
        <taxon>Hexapoda</taxon>
        <taxon>Insecta</taxon>
        <taxon>Pterygota</taxon>
        <taxon>Neoptera</taxon>
        <taxon>Endopterygota</taxon>
        <taxon>Coleoptera</taxon>
        <taxon>Polyphaga</taxon>
        <taxon>Cucujiformia</taxon>
        <taxon>Chrysomeloidea</taxon>
        <taxon>Cerambycidae</taxon>
        <taxon>Lamiinae</taxon>
        <taxon>Monochamini</taxon>
        <taxon>Molorchus</taxon>
    </lineage>
</organism>
<evidence type="ECO:0000256" key="1">
    <source>
        <dbReference type="SAM" id="MobiDB-lite"/>
    </source>
</evidence>
<reference evidence="2" key="1">
    <citation type="journal article" date="2023" name="Insect Mol. Biol.">
        <title>Genome sequencing provides insights into the evolution of gene families encoding plant cell wall-degrading enzymes in longhorned beetles.</title>
        <authorList>
            <person name="Shin N.R."/>
            <person name="Okamura Y."/>
            <person name="Kirsch R."/>
            <person name="Pauchet Y."/>
        </authorList>
    </citation>
    <scope>NUCLEOTIDE SEQUENCE</scope>
    <source>
        <strain evidence="2">MMC_N1</strain>
    </source>
</reference>
<name>A0ABQ9JPU0_9CUCU</name>
<dbReference type="EMBL" id="JAPWTJ010000300">
    <property type="protein sequence ID" value="KAJ8979949.1"/>
    <property type="molecule type" value="Genomic_DNA"/>
</dbReference>
<accession>A0ABQ9JPU0</accession>
<feature type="region of interest" description="Disordered" evidence="1">
    <location>
        <begin position="164"/>
        <end position="211"/>
    </location>
</feature>
<keyword evidence="3" id="KW-1185">Reference proteome</keyword>
<comment type="caution">
    <text evidence="2">The sequence shown here is derived from an EMBL/GenBank/DDBJ whole genome shotgun (WGS) entry which is preliminary data.</text>
</comment>
<gene>
    <name evidence="2" type="ORF">NQ317_001534</name>
</gene>
<sequence length="314" mass="36537">MIRRNPDFAKLRRIYSNKVETDVSKNKHFLLMKTVARGVLGTEGGWAWVERGLGWARAPMRACSRGEQNFWKRLLFFDEIGVDLQQNIPKNYGELLLDEHKQQFFEYQNQLNRIGSRIMRYSKHGYHYTTCCWSNDDAVEGPDTCECFYTQMAETRINKLVFKRMSDNNQTPTTSKQKKLKLSTPERHTEGILQLPPSSSTSNSSDLGPPTLLPLNTPADSKFCKGCKKYFCFCEKSIEYHRAHRNDEEKNKNIQAFSLRSKSLVVKSSFKERIETLIFENEDLSNLDCKKFLTLVEEIALVELNEQFQKHSSF</sequence>
<proteinExistence type="predicted"/>
<dbReference type="Proteomes" id="UP001162164">
    <property type="component" value="Unassembled WGS sequence"/>
</dbReference>
<evidence type="ECO:0000313" key="3">
    <source>
        <dbReference type="Proteomes" id="UP001162164"/>
    </source>
</evidence>
<feature type="compositionally biased region" description="Low complexity" evidence="1">
    <location>
        <begin position="198"/>
        <end position="211"/>
    </location>
</feature>
<evidence type="ECO:0000313" key="2">
    <source>
        <dbReference type="EMBL" id="KAJ8979949.1"/>
    </source>
</evidence>